<dbReference type="CDD" id="cd01991">
    <property type="entry name" value="Asn_synthase_B_C"/>
    <property type="match status" value="1"/>
</dbReference>
<evidence type="ECO:0000313" key="13">
    <source>
        <dbReference type="EMBL" id="MBA8956385.1"/>
    </source>
</evidence>
<dbReference type="InterPro" id="IPR033738">
    <property type="entry name" value="AsnB_N"/>
</dbReference>
<dbReference type="NCBIfam" id="TIGR01536">
    <property type="entry name" value="asn_synth_AEB"/>
    <property type="match status" value="1"/>
</dbReference>
<dbReference type="PIRSF" id="PIRSF001589">
    <property type="entry name" value="Asn_synthetase_glu-h"/>
    <property type="match status" value="1"/>
</dbReference>
<feature type="binding site" evidence="10">
    <location>
        <position position="261"/>
    </location>
    <ligand>
        <name>ATP</name>
        <dbReference type="ChEBI" id="CHEBI:30616"/>
    </ligand>
</feature>
<comment type="caution">
    <text evidence="13">The sequence shown here is derived from an EMBL/GenBank/DDBJ whole genome shotgun (WGS) entry which is preliminary data.</text>
</comment>
<dbReference type="PROSITE" id="PS51278">
    <property type="entry name" value="GATASE_TYPE_2"/>
    <property type="match status" value="1"/>
</dbReference>
<evidence type="ECO:0000256" key="5">
    <source>
        <dbReference type="ARBA" id="ARBA00022840"/>
    </source>
</evidence>
<reference evidence="13 14" key="1">
    <citation type="submission" date="2020-08" db="EMBL/GenBank/DDBJ databases">
        <title>Genomic Encyclopedia of Type Strains, Phase IV (KMG-IV): sequencing the most valuable type-strain genomes for metagenomic binning, comparative biology and taxonomic classification.</title>
        <authorList>
            <person name="Goeker M."/>
        </authorList>
    </citation>
    <scope>NUCLEOTIDE SEQUENCE [LARGE SCALE GENOMIC DNA]</scope>
    <source>
        <strain evidence="13 14">DSM 44197</strain>
    </source>
</reference>
<evidence type="ECO:0000313" key="14">
    <source>
        <dbReference type="Proteomes" id="UP000572680"/>
    </source>
</evidence>
<dbReference type="GO" id="GO:0004066">
    <property type="term" value="F:asparagine synthase (glutamine-hydrolyzing) activity"/>
    <property type="evidence" value="ECO:0007669"/>
    <property type="project" value="UniProtKB-EC"/>
</dbReference>
<dbReference type="InterPro" id="IPR051786">
    <property type="entry name" value="ASN_synthetase/amidase"/>
</dbReference>
<dbReference type="PANTHER" id="PTHR43284:SF1">
    <property type="entry name" value="ASPARAGINE SYNTHETASE"/>
    <property type="match status" value="1"/>
</dbReference>
<dbReference type="AlphaFoldDB" id="A0A7W3LY89"/>
<dbReference type="Pfam" id="PF13537">
    <property type="entry name" value="GATase_7"/>
    <property type="match status" value="1"/>
</dbReference>
<evidence type="ECO:0000256" key="4">
    <source>
        <dbReference type="ARBA" id="ARBA00022741"/>
    </source>
</evidence>
<feature type="binding site" evidence="10">
    <location>
        <position position="291"/>
    </location>
    <ligand>
        <name>ATP</name>
        <dbReference type="ChEBI" id="CHEBI:30616"/>
    </ligand>
</feature>
<dbReference type="InterPro" id="IPR017932">
    <property type="entry name" value="GATase_2_dom"/>
</dbReference>
<dbReference type="GO" id="GO:0005524">
    <property type="term" value="F:ATP binding"/>
    <property type="evidence" value="ECO:0007669"/>
    <property type="project" value="UniProtKB-KW"/>
</dbReference>
<comment type="catalytic activity">
    <reaction evidence="8">
        <text>L-aspartate + L-glutamine + ATP + H2O = L-asparagine + L-glutamate + AMP + diphosphate + H(+)</text>
        <dbReference type="Rhea" id="RHEA:12228"/>
        <dbReference type="ChEBI" id="CHEBI:15377"/>
        <dbReference type="ChEBI" id="CHEBI:15378"/>
        <dbReference type="ChEBI" id="CHEBI:29985"/>
        <dbReference type="ChEBI" id="CHEBI:29991"/>
        <dbReference type="ChEBI" id="CHEBI:30616"/>
        <dbReference type="ChEBI" id="CHEBI:33019"/>
        <dbReference type="ChEBI" id="CHEBI:58048"/>
        <dbReference type="ChEBI" id="CHEBI:58359"/>
        <dbReference type="ChEBI" id="CHEBI:456215"/>
        <dbReference type="EC" id="6.3.5.4"/>
    </reaction>
</comment>
<dbReference type="CDD" id="cd00712">
    <property type="entry name" value="AsnB"/>
    <property type="match status" value="1"/>
</dbReference>
<dbReference type="InterPro" id="IPR029055">
    <property type="entry name" value="Ntn_hydrolases_N"/>
</dbReference>
<dbReference type="Proteomes" id="UP000572680">
    <property type="component" value="Unassembled WGS sequence"/>
</dbReference>
<feature type="site" description="Important for beta-aspartyl-AMP intermediate formation" evidence="11">
    <location>
        <position position="379"/>
    </location>
</feature>
<evidence type="ECO:0000256" key="3">
    <source>
        <dbReference type="ARBA" id="ARBA00012737"/>
    </source>
</evidence>
<dbReference type="InterPro" id="IPR014729">
    <property type="entry name" value="Rossmann-like_a/b/a_fold"/>
</dbReference>
<dbReference type="SUPFAM" id="SSF52402">
    <property type="entry name" value="Adenine nucleotide alpha hydrolases-like"/>
    <property type="match status" value="1"/>
</dbReference>
<sequence length="615" mass="68495">MCGIAGWVSYGRDLTTARETVDAMTGTMAARGPDDEGVWVGRHAALGNRRLSVIDLADGRQPMTAETDAGTVVLVHTGEVYNFRELRAELRSRGHRFRTDSDTEVVLRGYLEWGESVAERLNGMFAFAVWDERDAKLVLVRDRLGIKPLFYHPTDDGALFGSEQKAILANPLAEPVVGLGGLRELFAFVKTPGHAIWEGMREVLPGSVTTVTREGVRTRVYWTLRTLEHTDDLDTTVARVRELLDDTVDRQLIADVPRCTLLSGGLDSSVLTALAARRLERDGVRLRSYSVDFRGYTENFVSDGIRVSPDAPYVRDLVAHAGTDHRDLVLDADALADPEVRGAVVAAYDIPPGVGDMNASLYLLSGEVRRNSTVALSGECADEVFGGYKWYHESEAVEADLFPWLVQGPGDQTVDPFEKVFTPEAEKALDLAAFARDEYRAAAARIEPLPGESDHDRMMRKVSYLHLTRFMQLLLDRKDRMSMAAGLEVRVPYCDHRLVEYVYNVPWRMKVFDGREKSLLRAAARDVLPRSVVERVKSPYPSTQDPGYADALRRQARALLADHAHPVFELLDRQLLATEAARTGAATTQGSRSLLERALDFAAWFDRYSPTVRLS</sequence>
<dbReference type="InterPro" id="IPR001962">
    <property type="entry name" value="Asn_synthase"/>
</dbReference>
<gene>
    <name evidence="13" type="ORF">HNR61_008067</name>
</gene>
<evidence type="ECO:0000256" key="6">
    <source>
        <dbReference type="ARBA" id="ARBA00022888"/>
    </source>
</evidence>
<accession>A0A7W3LY89</accession>
<evidence type="ECO:0000256" key="8">
    <source>
        <dbReference type="ARBA" id="ARBA00048741"/>
    </source>
</evidence>
<comment type="similarity">
    <text evidence="2">Belongs to the asparagine synthetase family.</text>
</comment>
<dbReference type="GO" id="GO:0005829">
    <property type="term" value="C:cytosol"/>
    <property type="evidence" value="ECO:0007669"/>
    <property type="project" value="TreeGrafter"/>
</dbReference>
<dbReference type="RefSeq" id="WP_182848298.1">
    <property type="nucleotide sequence ID" value="NZ_BAAALP010000048.1"/>
</dbReference>
<dbReference type="SUPFAM" id="SSF56235">
    <property type="entry name" value="N-terminal nucleophile aminohydrolases (Ntn hydrolases)"/>
    <property type="match status" value="1"/>
</dbReference>
<dbReference type="Pfam" id="PF00733">
    <property type="entry name" value="Asn_synthase"/>
    <property type="match status" value="1"/>
</dbReference>
<protein>
    <recommendedName>
        <fullName evidence="3">asparagine synthase (glutamine-hydrolyzing)</fullName>
        <ecNumber evidence="3">6.3.5.4</ecNumber>
    </recommendedName>
</protein>
<dbReference type="PANTHER" id="PTHR43284">
    <property type="entry name" value="ASPARAGINE SYNTHETASE (GLUTAMINE-HYDROLYZING)"/>
    <property type="match status" value="1"/>
</dbReference>
<evidence type="ECO:0000256" key="9">
    <source>
        <dbReference type="PIRSR" id="PIRSR001589-1"/>
    </source>
</evidence>
<feature type="active site" description="For GATase activity" evidence="9">
    <location>
        <position position="2"/>
    </location>
</feature>
<evidence type="ECO:0000256" key="10">
    <source>
        <dbReference type="PIRSR" id="PIRSR001589-2"/>
    </source>
</evidence>
<proteinExistence type="inferred from homology"/>
<keyword evidence="4 10" id="KW-0547">Nucleotide-binding</keyword>
<dbReference type="EMBL" id="JACJIA010000015">
    <property type="protein sequence ID" value="MBA8956385.1"/>
    <property type="molecule type" value="Genomic_DNA"/>
</dbReference>
<evidence type="ECO:0000256" key="7">
    <source>
        <dbReference type="ARBA" id="ARBA00022962"/>
    </source>
</evidence>
<dbReference type="Gene3D" id="3.60.20.10">
    <property type="entry name" value="Glutamine Phosphoribosylpyrophosphate, subunit 1, domain 1"/>
    <property type="match status" value="1"/>
</dbReference>
<keyword evidence="5 10" id="KW-0067">ATP-binding</keyword>
<evidence type="ECO:0000256" key="11">
    <source>
        <dbReference type="PIRSR" id="PIRSR001589-3"/>
    </source>
</evidence>
<feature type="binding site" evidence="10">
    <location>
        <begin position="377"/>
        <end position="378"/>
    </location>
    <ligand>
        <name>ATP</name>
        <dbReference type="ChEBI" id="CHEBI:30616"/>
    </ligand>
</feature>
<comment type="pathway">
    <text evidence="1">Amino-acid biosynthesis; L-asparagine biosynthesis; L-asparagine from L-aspartate (L-Gln route): step 1/1.</text>
</comment>
<feature type="domain" description="Glutamine amidotransferase type-2" evidence="12">
    <location>
        <begin position="2"/>
        <end position="214"/>
    </location>
</feature>
<dbReference type="GO" id="GO:0006529">
    <property type="term" value="P:asparagine biosynthetic process"/>
    <property type="evidence" value="ECO:0007669"/>
    <property type="project" value="UniProtKB-KW"/>
</dbReference>
<keyword evidence="14" id="KW-1185">Reference proteome</keyword>
<evidence type="ECO:0000259" key="12">
    <source>
        <dbReference type="PROSITE" id="PS51278"/>
    </source>
</evidence>
<dbReference type="Gene3D" id="3.40.50.620">
    <property type="entry name" value="HUPs"/>
    <property type="match status" value="1"/>
</dbReference>
<dbReference type="EC" id="6.3.5.4" evidence="3"/>
<organism evidence="13 14">
    <name type="scientific">Actinomadura namibiensis</name>
    <dbReference type="NCBI Taxonomy" id="182080"/>
    <lineage>
        <taxon>Bacteria</taxon>
        <taxon>Bacillati</taxon>
        <taxon>Actinomycetota</taxon>
        <taxon>Actinomycetes</taxon>
        <taxon>Streptosporangiales</taxon>
        <taxon>Thermomonosporaceae</taxon>
        <taxon>Actinomadura</taxon>
    </lineage>
</organism>
<evidence type="ECO:0000256" key="2">
    <source>
        <dbReference type="ARBA" id="ARBA00005752"/>
    </source>
</evidence>
<keyword evidence="9" id="KW-0028">Amino-acid biosynthesis</keyword>
<feature type="binding site" evidence="10">
    <location>
        <position position="102"/>
    </location>
    <ligand>
        <name>L-glutamine</name>
        <dbReference type="ChEBI" id="CHEBI:58359"/>
    </ligand>
</feature>
<evidence type="ECO:0000256" key="1">
    <source>
        <dbReference type="ARBA" id="ARBA00005187"/>
    </source>
</evidence>
<keyword evidence="7 9" id="KW-0315">Glutamine amidotransferase</keyword>
<name>A0A7W3LY89_ACTNM</name>
<keyword evidence="13" id="KW-0436">Ligase</keyword>
<dbReference type="InterPro" id="IPR006426">
    <property type="entry name" value="Asn_synth_AEB"/>
</dbReference>
<keyword evidence="6 9" id="KW-0061">Asparagine biosynthesis</keyword>